<evidence type="ECO:0000256" key="1">
    <source>
        <dbReference type="ARBA" id="ARBA00001881"/>
    </source>
</evidence>
<keyword evidence="12" id="KW-1185">Reference proteome</keyword>
<evidence type="ECO:0000256" key="8">
    <source>
        <dbReference type="ARBA" id="ARBA00048337"/>
    </source>
</evidence>
<comment type="catalytic activity">
    <reaction evidence="8 9">
        <text>thiamine + H2O = 5-(2-hydroxyethyl)-4-methylthiazole + 4-amino-5-hydroxymethyl-2-methylpyrimidine + H(+)</text>
        <dbReference type="Rhea" id="RHEA:17509"/>
        <dbReference type="ChEBI" id="CHEBI:15377"/>
        <dbReference type="ChEBI" id="CHEBI:15378"/>
        <dbReference type="ChEBI" id="CHEBI:16892"/>
        <dbReference type="ChEBI" id="CHEBI:17957"/>
        <dbReference type="ChEBI" id="CHEBI:18385"/>
        <dbReference type="EC" id="3.5.99.2"/>
    </reaction>
</comment>
<evidence type="ECO:0000256" key="2">
    <source>
        <dbReference type="ARBA" id="ARBA00004948"/>
    </source>
</evidence>
<accession>A0A264W3B2</accession>
<evidence type="ECO:0000313" key="11">
    <source>
        <dbReference type="EMBL" id="OZS78073.1"/>
    </source>
</evidence>
<dbReference type="EMBL" id="NOKQ01000204">
    <property type="protein sequence ID" value="OZS78073.1"/>
    <property type="molecule type" value="Genomic_DNA"/>
</dbReference>
<dbReference type="SUPFAM" id="SSF48613">
    <property type="entry name" value="Heme oxygenase-like"/>
    <property type="match status" value="1"/>
</dbReference>
<comment type="subunit">
    <text evidence="4">Homotetramer.</text>
</comment>
<keyword evidence="7 9" id="KW-0784">Thiamine biosynthesis</keyword>
<proteinExistence type="inferred from homology"/>
<keyword evidence="9" id="KW-0378">Hydrolase</keyword>
<evidence type="ECO:0000256" key="4">
    <source>
        <dbReference type="ARBA" id="ARBA00011881"/>
    </source>
</evidence>
<dbReference type="InterPro" id="IPR004305">
    <property type="entry name" value="Thiaminase-2/PQQC"/>
</dbReference>
<evidence type="ECO:0000259" key="10">
    <source>
        <dbReference type="Pfam" id="PF03070"/>
    </source>
</evidence>
<comment type="caution">
    <text evidence="11">The sequence shown here is derived from an EMBL/GenBank/DDBJ whole genome shotgun (WGS) entry which is preliminary data.</text>
</comment>
<dbReference type="RefSeq" id="WP_094942697.1">
    <property type="nucleotide sequence ID" value="NZ_NOKQ01000204.1"/>
</dbReference>
<name>A0A264W3B2_9BACL</name>
<dbReference type="Pfam" id="PF03070">
    <property type="entry name" value="TENA_THI-4"/>
    <property type="match status" value="1"/>
</dbReference>
<dbReference type="EC" id="3.5.99.2" evidence="5 9"/>
<reference evidence="11 12" key="1">
    <citation type="submission" date="2017-07" db="EMBL/GenBank/DDBJ databases">
        <title>Tetzosporium hominis gen.nov. sp.nov.</title>
        <authorList>
            <person name="Tetz G."/>
            <person name="Tetz V."/>
        </authorList>
    </citation>
    <scope>NUCLEOTIDE SEQUENCE [LARGE SCALE GENOMIC DNA]</scope>
    <source>
        <strain evidence="11 12">VT-49</strain>
    </source>
</reference>
<dbReference type="GO" id="GO:0009229">
    <property type="term" value="P:thiamine diphosphate biosynthetic process"/>
    <property type="evidence" value="ECO:0007669"/>
    <property type="project" value="UniProtKB-UniPathway"/>
</dbReference>
<dbReference type="AlphaFoldDB" id="A0A264W3B2"/>
<dbReference type="GO" id="GO:0005829">
    <property type="term" value="C:cytosol"/>
    <property type="evidence" value="ECO:0007669"/>
    <property type="project" value="TreeGrafter"/>
</dbReference>
<dbReference type="UniPathway" id="UPA00060"/>
<evidence type="ECO:0000256" key="9">
    <source>
        <dbReference type="RuleBase" id="RU363093"/>
    </source>
</evidence>
<dbReference type="InterPro" id="IPR016084">
    <property type="entry name" value="Haem_Oase-like_multi-hlx"/>
</dbReference>
<dbReference type="NCBIfam" id="TIGR04306">
    <property type="entry name" value="salvage_TenA"/>
    <property type="match status" value="1"/>
</dbReference>
<dbReference type="PANTHER" id="PTHR43198:SF2">
    <property type="entry name" value="SI:CH1073-67J19.1-RELATED"/>
    <property type="match status" value="1"/>
</dbReference>
<sequence>MSFCKEVREECKDVWESSFDHPFVTGLAEGTLPEDVFRFYVMQDAYYLTHFAKVQALGAVKATDLAMTRSFAHHAEQTCAAELSLHESFMQLLGVTDSDWEAFEPSPSAYAYVSHMYRAAQGDVADVLAALLPCYWLYYEIGVQLQHATPDNPIYQRWIATYGSEWFAALVEEQKNRMDELASEVSEKRLEELKQHFKRSVYYEWHFWQQAWTQETWNVRNEVPSYEQ</sequence>
<comment type="function">
    <text evidence="9">Catalyzes an amino-pyrimidine hydrolysis reaction at the C5' of the pyrimidine moiety of thiamine compounds, a reaction that is part of a thiamine salvage pathway.</text>
</comment>
<feature type="domain" description="Thiaminase-2/PQQC" evidence="10">
    <location>
        <begin position="10"/>
        <end position="213"/>
    </location>
</feature>
<evidence type="ECO:0000256" key="7">
    <source>
        <dbReference type="ARBA" id="ARBA00022977"/>
    </source>
</evidence>
<evidence type="ECO:0000256" key="5">
    <source>
        <dbReference type="ARBA" id="ARBA00012684"/>
    </source>
</evidence>
<organism evidence="11 12">
    <name type="scientific">Tetzosporium hominis</name>
    <dbReference type="NCBI Taxonomy" id="2020506"/>
    <lineage>
        <taxon>Bacteria</taxon>
        <taxon>Bacillati</taxon>
        <taxon>Bacillota</taxon>
        <taxon>Bacilli</taxon>
        <taxon>Bacillales</taxon>
        <taxon>Caryophanaceae</taxon>
        <taxon>Tetzosporium</taxon>
    </lineage>
</organism>
<dbReference type="GO" id="GO:0009228">
    <property type="term" value="P:thiamine biosynthetic process"/>
    <property type="evidence" value="ECO:0007669"/>
    <property type="project" value="UniProtKB-KW"/>
</dbReference>
<dbReference type="GO" id="GO:0050334">
    <property type="term" value="F:thiaminase activity"/>
    <property type="evidence" value="ECO:0007669"/>
    <property type="project" value="UniProtKB-EC"/>
</dbReference>
<dbReference type="OrthoDB" id="34166at2"/>
<protein>
    <recommendedName>
        <fullName evidence="6 9">Aminopyrimidine aminohydrolase</fullName>
        <ecNumber evidence="5 9">3.5.99.2</ecNumber>
    </recommendedName>
</protein>
<dbReference type="InterPro" id="IPR050967">
    <property type="entry name" value="Thiamine_Salvage_TenA"/>
</dbReference>
<gene>
    <name evidence="11" type="primary">tenA</name>
    <name evidence="11" type="ORF">CF394_07515</name>
</gene>
<dbReference type="PANTHER" id="PTHR43198">
    <property type="entry name" value="BIFUNCTIONAL TH2 PROTEIN"/>
    <property type="match status" value="1"/>
</dbReference>
<dbReference type="Proteomes" id="UP000217065">
    <property type="component" value="Unassembled WGS sequence"/>
</dbReference>
<evidence type="ECO:0000256" key="6">
    <source>
        <dbReference type="ARBA" id="ARBA00013647"/>
    </source>
</evidence>
<comment type="pathway">
    <text evidence="2 9">Cofactor biosynthesis; thiamine diphosphate biosynthesis.</text>
</comment>
<comment type="similarity">
    <text evidence="3 9">Belongs to the TenA family.</text>
</comment>
<dbReference type="CDD" id="cd19364">
    <property type="entry name" value="TenA_C_BsTenA-like"/>
    <property type="match status" value="1"/>
</dbReference>
<dbReference type="InterPro" id="IPR027574">
    <property type="entry name" value="Thiaminase_II"/>
</dbReference>
<evidence type="ECO:0000256" key="3">
    <source>
        <dbReference type="ARBA" id="ARBA00010264"/>
    </source>
</evidence>
<evidence type="ECO:0000313" key="12">
    <source>
        <dbReference type="Proteomes" id="UP000217065"/>
    </source>
</evidence>
<comment type="catalytic activity">
    <reaction evidence="1 9">
        <text>4-amino-5-aminomethyl-2-methylpyrimidine + H2O = 4-amino-5-hydroxymethyl-2-methylpyrimidine + NH4(+)</text>
        <dbReference type="Rhea" id="RHEA:31799"/>
        <dbReference type="ChEBI" id="CHEBI:15377"/>
        <dbReference type="ChEBI" id="CHEBI:16892"/>
        <dbReference type="ChEBI" id="CHEBI:28938"/>
        <dbReference type="ChEBI" id="CHEBI:63416"/>
        <dbReference type="EC" id="3.5.99.2"/>
    </reaction>
</comment>
<dbReference type="Gene3D" id="1.20.910.10">
    <property type="entry name" value="Heme oxygenase-like"/>
    <property type="match status" value="1"/>
</dbReference>